<evidence type="ECO:0000256" key="9">
    <source>
        <dbReference type="SAM" id="Phobius"/>
    </source>
</evidence>
<keyword evidence="4 9" id="KW-0812">Transmembrane</keyword>
<keyword evidence="7 9" id="KW-0472">Membrane</keyword>
<keyword evidence="5" id="KW-0378">Hydrolase</keyword>
<evidence type="ECO:0000256" key="4">
    <source>
        <dbReference type="ARBA" id="ARBA00022692"/>
    </source>
</evidence>
<dbReference type="Gene3D" id="1.20.1540.10">
    <property type="entry name" value="Rhomboid-like"/>
    <property type="match status" value="1"/>
</dbReference>
<evidence type="ECO:0000256" key="7">
    <source>
        <dbReference type="ARBA" id="ARBA00023136"/>
    </source>
</evidence>
<accession>A0AAD9NPZ8</accession>
<dbReference type="EMBL" id="JAODUO010000660">
    <property type="protein sequence ID" value="KAK2176498.1"/>
    <property type="molecule type" value="Genomic_DNA"/>
</dbReference>
<dbReference type="SUPFAM" id="SSF144091">
    <property type="entry name" value="Rhomboid-like"/>
    <property type="match status" value="1"/>
</dbReference>
<feature type="signal peptide" evidence="10">
    <location>
        <begin position="1"/>
        <end position="27"/>
    </location>
</feature>
<evidence type="ECO:0000256" key="1">
    <source>
        <dbReference type="ARBA" id="ARBA00004141"/>
    </source>
</evidence>
<dbReference type="GO" id="GO:0004252">
    <property type="term" value="F:serine-type endopeptidase activity"/>
    <property type="evidence" value="ECO:0007669"/>
    <property type="project" value="InterPro"/>
</dbReference>
<evidence type="ECO:0000313" key="13">
    <source>
        <dbReference type="Proteomes" id="UP001209878"/>
    </source>
</evidence>
<evidence type="ECO:0000256" key="2">
    <source>
        <dbReference type="ARBA" id="ARBA00009045"/>
    </source>
</evidence>
<dbReference type="PANTHER" id="PTHR43066">
    <property type="entry name" value="RHOMBOID-RELATED PROTEIN"/>
    <property type="match status" value="1"/>
</dbReference>
<proteinExistence type="inferred from homology"/>
<dbReference type="FunFam" id="1.20.1540.10:FF:000008">
    <property type="entry name" value="RHOMBOID-like protein 13"/>
    <property type="match status" value="1"/>
</dbReference>
<feature type="chain" id="PRO_5042242650" description="Peptidase S54 rhomboid domain-containing protein" evidence="10">
    <location>
        <begin position="28"/>
        <end position="363"/>
    </location>
</feature>
<comment type="similarity">
    <text evidence="2">Belongs to the peptidase S54 family.</text>
</comment>
<feature type="region of interest" description="Disordered" evidence="8">
    <location>
        <begin position="261"/>
        <end position="350"/>
    </location>
</feature>
<feature type="transmembrane region" description="Helical" evidence="9">
    <location>
        <begin position="176"/>
        <end position="198"/>
    </location>
</feature>
<evidence type="ECO:0000256" key="6">
    <source>
        <dbReference type="ARBA" id="ARBA00022989"/>
    </source>
</evidence>
<evidence type="ECO:0000256" key="10">
    <source>
        <dbReference type="SAM" id="SignalP"/>
    </source>
</evidence>
<feature type="transmembrane region" description="Helical" evidence="9">
    <location>
        <begin position="204"/>
        <end position="222"/>
    </location>
</feature>
<dbReference type="InterPro" id="IPR035952">
    <property type="entry name" value="Rhomboid-like_sf"/>
</dbReference>
<feature type="transmembrane region" description="Helical" evidence="9">
    <location>
        <begin position="108"/>
        <end position="133"/>
    </location>
</feature>
<dbReference type="Proteomes" id="UP001209878">
    <property type="component" value="Unassembled WGS sequence"/>
</dbReference>
<reference evidence="12" key="1">
    <citation type="journal article" date="2023" name="Mol. Biol. Evol.">
        <title>Third-Generation Sequencing Reveals the Adaptive Role of the Epigenome in Three Deep-Sea Polychaetes.</title>
        <authorList>
            <person name="Perez M."/>
            <person name="Aroh O."/>
            <person name="Sun Y."/>
            <person name="Lan Y."/>
            <person name="Juniper S.K."/>
            <person name="Young C.R."/>
            <person name="Angers B."/>
            <person name="Qian P.Y."/>
        </authorList>
    </citation>
    <scope>NUCLEOTIDE SEQUENCE</scope>
    <source>
        <strain evidence="12">R07B-5</strain>
    </source>
</reference>
<dbReference type="InterPro" id="IPR022764">
    <property type="entry name" value="Peptidase_S54_rhomboid_dom"/>
</dbReference>
<dbReference type="AlphaFoldDB" id="A0AAD9NPZ8"/>
<organism evidence="12 13">
    <name type="scientific">Ridgeia piscesae</name>
    <name type="common">Tubeworm</name>
    <dbReference type="NCBI Taxonomy" id="27915"/>
    <lineage>
        <taxon>Eukaryota</taxon>
        <taxon>Metazoa</taxon>
        <taxon>Spiralia</taxon>
        <taxon>Lophotrochozoa</taxon>
        <taxon>Annelida</taxon>
        <taxon>Polychaeta</taxon>
        <taxon>Sedentaria</taxon>
        <taxon>Canalipalpata</taxon>
        <taxon>Sabellida</taxon>
        <taxon>Siboglinidae</taxon>
        <taxon>Ridgeia</taxon>
    </lineage>
</organism>
<dbReference type="PANTHER" id="PTHR43066:SF1">
    <property type="entry name" value="RHOMBOID PROTEIN 2"/>
    <property type="match status" value="1"/>
</dbReference>
<comment type="caution">
    <text evidence="12">The sequence shown here is derived from an EMBL/GenBank/DDBJ whole genome shotgun (WGS) entry which is preliminary data.</text>
</comment>
<sequence>MYRPRGRLRSNFAIWLLLLEVMHIGLDHIPPVTLAALGTQVAIYLDIFKLLGVANQPSLDEACVSAYHVWYRGDWHRLLLASVFHANDWHLYYNMVSFLSKAITLEQFFGSTWFLCLLGVFGVLVNIVTVGLALLAEAVLGDSSYVTQCAVGFSGVLFALKVVTTHLTPPGYQYMMFIPMPIPTVYACWVELIVIQLLLPNVSFIGHLAGILVGLMFVKGPLQFFLSSGNSGASYTYYSGPVGSGSDDSFDEYYQASSFTSARYDGDRPRSTQRRDYNSYTGGLSEAEQLQRALRDSHAPQHSPRRSRQLEPTAPPVEDAPVSRLYPELPPDIPNDTQAPTEQRALTREDLRRRRLLRFNRQT</sequence>
<evidence type="ECO:0000313" key="12">
    <source>
        <dbReference type="EMBL" id="KAK2176498.1"/>
    </source>
</evidence>
<dbReference type="Pfam" id="PF01694">
    <property type="entry name" value="Rhomboid"/>
    <property type="match status" value="1"/>
</dbReference>
<gene>
    <name evidence="12" type="ORF">NP493_659g01058</name>
</gene>
<feature type="compositionally biased region" description="Basic and acidic residues" evidence="8">
    <location>
        <begin position="264"/>
        <end position="277"/>
    </location>
</feature>
<dbReference type="GO" id="GO:0016020">
    <property type="term" value="C:membrane"/>
    <property type="evidence" value="ECO:0007669"/>
    <property type="project" value="UniProtKB-SubCell"/>
</dbReference>
<keyword evidence="3" id="KW-0645">Protease</keyword>
<keyword evidence="13" id="KW-1185">Reference proteome</keyword>
<evidence type="ECO:0000259" key="11">
    <source>
        <dbReference type="Pfam" id="PF01694"/>
    </source>
</evidence>
<feature type="domain" description="Peptidase S54 rhomboid" evidence="11">
    <location>
        <begin position="73"/>
        <end position="217"/>
    </location>
</feature>
<dbReference type="GO" id="GO:0006508">
    <property type="term" value="P:proteolysis"/>
    <property type="evidence" value="ECO:0007669"/>
    <property type="project" value="UniProtKB-KW"/>
</dbReference>
<keyword evidence="6 9" id="KW-1133">Transmembrane helix</keyword>
<evidence type="ECO:0000256" key="8">
    <source>
        <dbReference type="SAM" id="MobiDB-lite"/>
    </source>
</evidence>
<name>A0AAD9NPZ8_RIDPI</name>
<protein>
    <recommendedName>
        <fullName evidence="11">Peptidase S54 rhomboid domain-containing protein</fullName>
    </recommendedName>
</protein>
<keyword evidence="10" id="KW-0732">Signal</keyword>
<evidence type="ECO:0000256" key="5">
    <source>
        <dbReference type="ARBA" id="ARBA00022801"/>
    </source>
</evidence>
<feature type="transmembrane region" description="Helical" evidence="9">
    <location>
        <begin position="145"/>
        <end position="164"/>
    </location>
</feature>
<comment type="subcellular location">
    <subcellularLocation>
        <location evidence="1">Membrane</location>
        <topology evidence="1">Multi-pass membrane protein</topology>
    </subcellularLocation>
</comment>
<evidence type="ECO:0000256" key="3">
    <source>
        <dbReference type="ARBA" id="ARBA00022670"/>
    </source>
</evidence>